<dbReference type="InterPro" id="IPR022791">
    <property type="entry name" value="L-PG_synthase/AglD"/>
</dbReference>
<dbReference type="RefSeq" id="WP_201369126.1">
    <property type="nucleotide sequence ID" value="NZ_BNJG01000001.1"/>
</dbReference>
<feature type="compositionally biased region" description="Polar residues" evidence="6">
    <location>
        <begin position="11"/>
        <end position="24"/>
    </location>
</feature>
<dbReference type="PANTHER" id="PTHR39087">
    <property type="entry name" value="UPF0104 MEMBRANE PROTEIN MJ1595"/>
    <property type="match status" value="1"/>
</dbReference>
<evidence type="ECO:0000313" key="8">
    <source>
        <dbReference type="EMBL" id="GHO52195.1"/>
    </source>
</evidence>
<evidence type="ECO:0000256" key="1">
    <source>
        <dbReference type="ARBA" id="ARBA00004651"/>
    </source>
</evidence>
<evidence type="ECO:0000256" key="7">
    <source>
        <dbReference type="SAM" id="Phobius"/>
    </source>
</evidence>
<keyword evidence="5 7" id="KW-0472">Membrane</keyword>
<feature type="transmembrane region" description="Helical" evidence="7">
    <location>
        <begin position="298"/>
        <end position="318"/>
    </location>
</feature>
<proteinExistence type="predicted"/>
<feature type="transmembrane region" description="Helical" evidence="7">
    <location>
        <begin position="95"/>
        <end position="115"/>
    </location>
</feature>
<comment type="caution">
    <text evidence="8">The sequence shown here is derived from an EMBL/GenBank/DDBJ whole genome shotgun (WGS) entry which is preliminary data.</text>
</comment>
<reference evidence="8 9" key="1">
    <citation type="journal article" date="2021" name="Int. J. Syst. Evol. Microbiol.">
        <title>Reticulibacter mediterranei gen. nov., sp. nov., within the new family Reticulibacteraceae fam. nov., and Ktedonospora formicarum gen. nov., sp. nov., Ktedonobacter robiniae sp. nov., Dictyobacter formicarum sp. nov. and Dictyobacter arantiisoli sp. nov., belonging to the class Ktedonobacteria.</title>
        <authorList>
            <person name="Yabe S."/>
            <person name="Zheng Y."/>
            <person name="Wang C.M."/>
            <person name="Sakai Y."/>
            <person name="Abe K."/>
            <person name="Yokota A."/>
            <person name="Donadio S."/>
            <person name="Cavaletti L."/>
            <person name="Monciardini P."/>
        </authorList>
    </citation>
    <scope>NUCLEOTIDE SEQUENCE [LARGE SCALE GENOMIC DNA]</scope>
    <source>
        <strain evidence="8 9">SOSP1-30</strain>
    </source>
</reference>
<dbReference type="Proteomes" id="UP000654345">
    <property type="component" value="Unassembled WGS sequence"/>
</dbReference>
<feature type="transmembrane region" description="Helical" evidence="7">
    <location>
        <begin position="211"/>
        <end position="233"/>
    </location>
</feature>
<evidence type="ECO:0000256" key="5">
    <source>
        <dbReference type="ARBA" id="ARBA00023136"/>
    </source>
</evidence>
<organism evidence="8 9">
    <name type="scientific">Ktedonobacter robiniae</name>
    <dbReference type="NCBI Taxonomy" id="2778365"/>
    <lineage>
        <taxon>Bacteria</taxon>
        <taxon>Bacillati</taxon>
        <taxon>Chloroflexota</taxon>
        <taxon>Ktedonobacteria</taxon>
        <taxon>Ktedonobacterales</taxon>
        <taxon>Ktedonobacteraceae</taxon>
        <taxon>Ktedonobacter</taxon>
    </lineage>
</organism>
<gene>
    <name evidence="8" type="ORF">KSB_06700</name>
</gene>
<dbReference type="PANTHER" id="PTHR39087:SF2">
    <property type="entry name" value="UPF0104 MEMBRANE PROTEIN MJ1595"/>
    <property type="match status" value="1"/>
</dbReference>
<feature type="transmembrane region" description="Helical" evidence="7">
    <location>
        <begin position="186"/>
        <end position="205"/>
    </location>
</feature>
<feature type="transmembrane region" description="Helical" evidence="7">
    <location>
        <begin position="57"/>
        <end position="75"/>
    </location>
</feature>
<keyword evidence="3 7" id="KW-0812">Transmembrane</keyword>
<feature type="compositionally biased region" description="Basic and acidic residues" evidence="6">
    <location>
        <begin position="1"/>
        <end position="10"/>
    </location>
</feature>
<dbReference type="NCBIfam" id="TIGR00374">
    <property type="entry name" value="flippase-like domain"/>
    <property type="match status" value="1"/>
</dbReference>
<feature type="transmembrane region" description="Helical" evidence="7">
    <location>
        <begin position="135"/>
        <end position="153"/>
    </location>
</feature>
<evidence type="ECO:0000256" key="2">
    <source>
        <dbReference type="ARBA" id="ARBA00022475"/>
    </source>
</evidence>
<dbReference type="Pfam" id="PF03706">
    <property type="entry name" value="LPG_synthase_TM"/>
    <property type="match status" value="1"/>
</dbReference>
<keyword evidence="4 7" id="KW-1133">Transmembrane helix</keyword>
<name>A0ABQ3UIF4_9CHLR</name>
<evidence type="ECO:0000313" key="9">
    <source>
        <dbReference type="Proteomes" id="UP000654345"/>
    </source>
</evidence>
<evidence type="ECO:0000256" key="6">
    <source>
        <dbReference type="SAM" id="MobiDB-lite"/>
    </source>
</evidence>
<comment type="subcellular location">
    <subcellularLocation>
        <location evidence="1">Cell membrane</location>
        <topology evidence="1">Multi-pass membrane protein</topology>
    </subcellularLocation>
</comment>
<dbReference type="EMBL" id="BNJG01000001">
    <property type="protein sequence ID" value="GHO52195.1"/>
    <property type="molecule type" value="Genomic_DNA"/>
</dbReference>
<protein>
    <submittedName>
        <fullName evidence="8">TIGR00374 family protein</fullName>
    </submittedName>
</protein>
<feature type="transmembrane region" description="Helical" evidence="7">
    <location>
        <begin position="325"/>
        <end position="346"/>
    </location>
</feature>
<evidence type="ECO:0000256" key="3">
    <source>
        <dbReference type="ARBA" id="ARBA00022692"/>
    </source>
</evidence>
<keyword evidence="2" id="KW-1003">Cell membrane</keyword>
<feature type="region of interest" description="Disordered" evidence="6">
    <location>
        <begin position="1"/>
        <end position="24"/>
    </location>
</feature>
<accession>A0ABQ3UIF4</accession>
<feature type="transmembrane region" description="Helical" evidence="7">
    <location>
        <begin position="266"/>
        <end position="286"/>
    </location>
</feature>
<sequence>MISDNADHTGDGNTSSESLAEDAQQQASVSAIPQPDSVPISVPEITRDQLSLSKRLLNWRTLIPLIIVIVALVYFAQKANINPARTWEAMKSANLFFFLAAFAIYYLSFGIRAWRWRLLLENVGYRREQGVLLPGFWKFVEIIFISFFANVVVPAKLGDLYRAYLLRQQVNVSGTRSFGTVLSERLLDLIILLLLFIPAIIVSLHEHLPPQLQLSLELLLGAVVLGILGLFVLRQAREPIARLIPTRFRGQYYHFQEGTLGSFRRLPILILLTVGVWLCESLRFFFVAVSLHLIGGSILHITAAAVVIGLAEALLTIVPATGGGLGVVEIGMIPIIGLFYTGPNAVNLSTAAILLDRTISLFSVLVFGGIVFLIAFGRQTTTKPKKIYLDNMDRA</sequence>
<feature type="transmembrane region" description="Helical" evidence="7">
    <location>
        <begin position="358"/>
        <end position="376"/>
    </location>
</feature>
<keyword evidence="9" id="KW-1185">Reference proteome</keyword>
<evidence type="ECO:0000256" key="4">
    <source>
        <dbReference type="ARBA" id="ARBA00022989"/>
    </source>
</evidence>